<evidence type="ECO:0000256" key="3">
    <source>
        <dbReference type="ARBA" id="ARBA00023235"/>
    </source>
</evidence>
<evidence type="ECO:0000256" key="4">
    <source>
        <dbReference type="RuleBase" id="RU003792"/>
    </source>
</evidence>
<dbReference type="InterPro" id="IPR020097">
    <property type="entry name" value="PsdUridine_synth_TruA_a/b_dom"/>
</dbReference>
<evidence type="ECO:0000313" key="6">
    <source>
        <dbReference type="EMBL" id="GMH98374.1"/>
    </source>
</evidence>
<dbReference type="EC" id="5.4.99.12" evidence="4"/>
<dbReference type="GO" id="GO:0160147">
    <property type="term" value="F:tRNA pseudouridine(38-40) synthase activity"/>
    <property type="evidence" value="ECO:0007669"/>
    <property type="project" value="UniProtKB-EC"/>
</dbReference>
<evidence type="ECO:0000256" key="1">
    <source>
        <dbReference type="ARBA" id="ARBA00009375"/>
    </source>
</evidence>
<keyword evidence="7" id="KW-1185">Reference proteome</keyword>
<dbReference type="AlphaFoldDB" id="A0A9W7EZP4"/>
<sequence>MHRQVRRFTTAASSALHHPLKRFAFSFSYHGSFYNGFPTQKDDDQESPLYTTLHRRLSLALDAFVASPNPNHTEPRRWENLTVSSRTDAGVHALRNTAHVDLPPNLDCPSKIVKGLNYHLPLTSPFSNPRRGLKSNPNLVDSIRILEAVEVPSEWSARFSAFQRSYVYKIICPREAGAKAYQYNPHPSLPFDGSTHYMSATSLDVSKMKEAAKCLVGTHDFTSFRGRKCMQKSPVMTVFDVDVSSTNFEPFGPGFGVDPDFNFSTNPLKSPNSRPQRPFGLTVSDLKNVYISVTAPAFLYNQCRNFIGSLLEVGKGNLSVEAIKEILEAKDRSYARYKKAPAHALYLVDVKHYMDGNRDGRQLLYTEYNRRRR</sequence>
<reference evidence="7" key="1">
    <citation type="journal article" date="2023" name="Commun. Biol.">
        <title>Genome analysis of Parmales, the sister group of diatoms, reveals the evolutionary specialization of diatoms from phago-mixotrophs to photoautotrophs.</title>
        <authorList>
            <person name="Ban H."/>
            <person name="Sato S."/>
            <person name="Yoshikawa S."/>
            <person name="Yamada K."/>
            <person name="Nakamura Y."/>
            <person name="Ichinomiya M."/>
            <person name="Sato N."/>
            <person name="Blanc-Mathieu R."/>
            <person name="Endo H."/>
            <person name="Kuwata A."/>
            <person name="Ogata H."/>
        </authorList>
    </citation>
    <scope>NUCLEOTIDE SEQUENCE [LARGE SCALE GENOMIC DNA]</scope>
    <source>
        <strain evidence="7">NIES 3701</strain>
    </source>
</reference>
<accession>A0A9W7EZP4</accession>
<dbReference type="InterPro" id="IPR001406">
    <property type="entry name" value="PsdUridine_synth_TruA"/>
</dbReference>
<keyword evidence="3 4" id="KW-0413">Isomerase</keyword>
<protein>
    <recommendedName>
        <fullName evidence="4">tRNA pseudouridine synthase</fullName>
        <ecNumber evidence="4">5.4.99.12</ecNumber>
    </recommendedName>
</protein>
<organism evidence="6 7">
    <name type="scientific">Triparma strigata</name>
    <dbReference type="NCBI Taxonomy" id="1606541"/>
    <lineage>
        <taxon>Eukaryota</taxon>
        <taxon>Sar</taxon>
        <taxon>Stramenopiles</taxon>
        <taxon>Ochrophyta</taxon>
        <taxon>Bolidophyceae</taxon>
        <taxon>Parmales</taxon>
        <taxon>Triparmaceae</taxon>
        <taxon>Triparma</taxon>
    </lineage>
</organism>
<gene>
    <name evidence="6" type="ORF">TrST_g9817</name>
</gene>
<keyword evidence="2 4" id="KW-0819">tRNA processing</keyword>
<evidence type="ECO:0000313" key="7">
    <source>
        <dbReference type="Proteomes" id="UP001165085"/>
    </source>
</evidence>
<dbReference type="SUPFAM" id="SSF55120">
    <property type="entry name" value="Pseudouridine synthase"/>
    <property type="match status" value="1"/>
</dbReference>
<dbReference type="EMBL" id="BRXY01000515">
    <property type="protein sequence ID" value="GMH98374.1"/>
    <property type="molecule type" value="Genomic_DNA"/>
</dbReference>
<proteinExistence type="inferred from homology"/>
<dbReference type="HAMAP" id="MF_00171">
    <property type="entry name" value="TruA"/>
    <property type="match status" value="1"/>
</dbReference>
<dbReference type="InterPro" id="IPR020103">
    <property type="entry name" value="PsdUridine_synth_cat_dom_sf"/>
</dbReference>
<dbReference type="InterPro" id="IPR020094">
    <property type="entry name" value="TruA/RsuA/RluB/E/F_N"/>
</dbReference>
<dbReference type="OrthoDB" id="271910at2759"/>
<dbReference type="PANTHER" id="PTHR11142:SF0">
    <property type="entry name" value="TRNA PSEUDOURIDINE SYNTHASE-LIKE 1"/>
    <property type="match status" value="1"/>
</dbReference>
<comment type="catalytic activity">
    <reaction evidence="4">
        <text>uridine(38/39/40) in tRNA = pseudouridine(38/39/40) in tRNA</text>
        <dbReference type="Rhea" id="RHEA:22376"/>
        <dbReference type="Rhea" id="RHEA-COMP:10085"/>
        <dbReference type="Rhea" id="RHEA-COMP:10087"/>
        <dbReference type="ChEBI" id="CHEBI:65314"/>
        <dbReference type="ChEBI" id="CHEBI:65315"/>
        <dbReference type="EC" id="5.4.99.12"/>
    </reaction>
</comment>
<dbReference type="Proteomes" id="UP001165085">
    <property type="component" value="Unassembled WGS sequence"/>
</dbReference>
<evidence type="ECO:0000256" key="2">
    <source>
        <dbReference type="ARBA" id="ARBA00022694"/>
    </source>
</evidence>
<dbReference type="GO" id="GO:0003723">
    <property type="term" value="F:RNA binding"/>
    <property type="evidence" value="ECO:0007669"/>
    <property type="project" value="InterPro"/>
</dbReference>
<comment type="similarity">
    <text evidence="1 4">Belongs to the tRNA pseudouridine synthase TruA family.</text>
</comment>
<feature type="domain" description="Pseudouridine synthase I TruA alpha/beta" evidence="5">
    <location>
        <begin position="211"/>
        <end position="351"/>
    </location>
</feature>
<dbReference type="InterPro" id="IPR020095">
    <property type="entry name" value="PsdUridine_synth_TruA_C"/>
</dbReference>
<dbReference type="CDD" id="cd02570">
    <property type="entry name" value="PseudoU_synth_EcTruA"/>
    <property type="match status" value="1"/>
</dbReference>
<comment type="caution">
    <text evidence="6">The sequence shown here is derived from an EMBL/GenBank/DDBJ whole genome shotgun (WGS) entry which is preliminary data.</text>
</comment>
<name>A0A9W7EZP4_9STRA</name>
<dbReference type="Gene3D" id="3.30.70.580">
    <property type="entry name" value="Pseudouridine synthase I, catalytic domain, N-terminal subdomain"/>
    <property type="match status" value="1"/>
</dbReference>
<dbReference type="Pfam" id="PF01416">
    <property type="entry name" value="PseudoU_synth_1"/>
    <property type="match status" value="1"/>
</dbReference>
<dbReference type="PANTHER" id="PTHR11142">
    <property type="entry name" value="PSEUDOURIDYLATE SYNTHASE"/>
    <property type="match status" value="1"/>
</dbReference>
<dbReference type="GO" id="GO:0031119">
    <property type="term" value="P:tRNA pseudouridine synthesis"/>
    <property type="evidence" value="ECO:0007669"/>
    <property type="project" value="TreeGrafter"/>
</dbReference>
<dbReference type="Gene3D" id="3.30.70.660">
    <property type="entry name" value="Pseudouridine synthase I, catalytic domain, C-terminal subdomain"/>
    <property type="match status" value="1"/>
</dbReference>
<evidence type="ECO:0000259" key="5">
    <source>
        <dbReference type="Pfam" id="PF01416"/>
    </source>
</evidence>